<dbReference type="STRING" id="1314674.A0A0D7AY22"/>
<evidence type="ECO:0000256" key="1">
    <source>
        <dbReference type="SAM" id="MobiDB-lite"/>
    </source>
</evidence>
<dbReference type="OrthoDB" id="539213at2759"/>
<dbReference type="EMBL" id="KN880718">
    <property type="protein sequence ID" value="KIY63142.1"/>
    <property type="molecule type" value="Genomic_DNA"/>
</dbReference>
<dbReference type="AlphaFoldDB" id="A0A0D7AY22"/>
<dbReference type="PANTHER" id="PTHR43558:SF6">
    <property type="entry name" value="REDUCTASE, PUTATIVE (AFU_ORTHOLOGUE AFUA_3G10540)-RELATED"/>
    <property type="match status" value="1"/>
</dbReference>
<feature type="region of interest" description="Disordered" evidence="1">
    <location>
        <begin position="113"/>
        <end position="136"/>
    </location>
</feature>
<evidence type="ECO:0000313" key="2">
    <source>
        <dbReference type="EMBL" id="KIY63142.1"/>
    </source>
</evidence>
<evidence type="ECO:0000313" key="3">
    <source>
        <dbReference type="Proteomes" id="UP000054007"/>
    </source>
</evidence>
<name>A0A0D7AY22_9AGAR</name>
<sequence length="790" mass="89417">MYNDRPVVGTAASKEVRRLLEASSYDDLYGIGEAMVELQIKLAAEREEKLRAEPASKQLFDIDFIGALNTGADPKDDVSSIVGLATEKGLKPEDLKKVWTWTRLPYAVRTAGLAADDGGNDDKDQRANSRAKKRSKIDGVDELVDDQDDWIIQNENHLRFLSRKAALPSSDLTLPWTYGLVPLSQLPSVISQPHDIVQGAAGSPVALKIRRPTVLSGFCILGEKRKSEFYVQVSPDAFREQWETMTDGVLKGLDWNNVFVAGGLVLGTMLTPQGVTADGVHKTEEWQSSDIDLYIYGLTLDKANEKIKEIAKVYKANLPPKSPFLVVRNSQTITLYSKWPTKRVQIVLKLIKSPREVLLNFDLDPCAIGYDGTNAWMLPRFIRALETGYTNFTMDIINGHYLGDRKASRDPRVFKYANKGFGLRILPSYVASLSTYRNDKQTAAIARRQPLYSAPMSLEVTAEQSRKWTSTCIKKLIKRGHKNVPMYYRSEKYPKIKTNLPVLSHAILESNMQRTSEPLGRSCLTGFSLLMRHVALWEEEVKGNIVIYDQIFAENTYGEGLANFSYDDTPEYSWDKEFKIADFCKKIDKFNASETKGVFESIRYHIDIDKTDHPVKRLTYADSVEKVLSPEKDIKLVLVLSPKFVNYANKVLVDALAAAGYPGHANPLEVVNQDDDESTSDCVATWTLDSTLNWQMLDRRIDEVREILWAYHRAFEHMIADPDMRAQLLIAQISKRAIRQNVEDEHEAFVIWVGRKPYHTSSTFNVHFLVSEFTGLEVDDEEDDEGDDEE</sequence>
<keyword evidence="3" id="KW-1185">Reference proteome</keyword>
<dbReference type="Proteomes" id="UP000054007">
    <property type="component" value="Unassembled WGS sequence"/>
</dbReference>
<organism evidence="2 3">
    <name type="scientific">Cylindrobasidium torrendii FP15055 ss-10</name>
    <dbReference type="NCBI Taxonomy" id="1314674"/>
    <lineage>
        <taxon>Eukaryota</taxon>
        <taxon>Fungi</taxon>
        <taxon>Dikarya</taxon>
        <taxon>Basidiomycota</taxon>
        <taxon>Agaricomycotina</taxon>
        <taxon>Agaricomycetes</taxon>
        <taxon>Agaricomycetidae</taxon>
        <taxon>Agaricales</taxon>
        <taxon>Marasmiineae</taxon>
        <taxon>Physalacriaceae</taxon>
        <taxon>Cylindrobasidium</taxon>
    </lineage>
</organism>
<reference evidence="2 3" key="1">
    <citation type="journal article" date="2015" name="Fungal Genet. Biol.">
        <title>Evolution of novel wood decay mechanisms in Agaricales revealed by the genome sequences of Fistulina hepatica and Cylindrobasidium torrendii.</title>
        <authorList>
            <person name="Floudas D."/>
            <person name="Held B.W."/>
            <person name="Riley R."/>
            <person name="Nagy L.G."/>
            <person name="Koehler G."/>
            <person name="Ransdell A.S."/>
            <person name="Younus H."/>
            <person name="Chow J."/>
            <person name="Chiniquy J."/>
            <person name="Lipzen A."/>
            <person name="Tritt A."/>
            <person name="Sun H."/>
            <person name="Haridas S."/>
            <person name="LaButti K."/>
            <person name="Ohm R.A."/>
            <person name="Kues U."/>
            <person name="Blanchette R.A."/>
            <person name="Grigoriev I.V."/>
            <person name="Minto R.E."/>
            <person name="Hibbett D.S."/>
        </authorList>
    </citation>
    <scope>NUCLEOTIDE SEQUENCE [LARGE SCALE GENOMIC DNA]</scope>
    <source>
        <strain evidence="2 3">FP15055 ss-10</strain>
    </source>
</reference>
<dbReference type="InterPro" id="IPR053354">
    <property type="entry name" value="MGDG_epimerase"/>
</dbReference>
<dbReference type="PANTHER" id="PTHR43558">
    <property type="entry name" value="REDUCTASE, PUTATIVE (AFU_ORTHOLOGUE AFUA_3G10540)-RELATED"/>
    <property type="match status" value="1"/>
</dbReference>
<gene>
    <name evidence="2" type="ORF">CYLTODRAFT_360418</name>
</gene>
<accession>A0A0D7AY22</accession>
<protein>
    <submittedName>
        <fullName evidence="2">Uncharacterized protein</fullName>
    </submittedName>
</protein>
<proteinExistence type="predicted"/>